<comment type="caution">
    <text evidence="1">The sequence shown here is derived from an EMBL/GenBank/DDBJ whole genome shotgun (WGS) entry which is preliminary data.</text>
</comment>
<sequence>MPRATSVHLPNRGEHLRRPSRTAWTGLDALRLAVGDQGVEVEPDGIRMYFQRVGNRNDAHRNA</sequence>
<evidence type="ECO:0000313" key="1">
    <source>
        <dbReference type="EMBL" id="OOK82044.1"/>
    </source>
</evidence>
<dbReference type="EMBL" id="MVBM01000001">
    <property type="protein sequence ID" value="OOK82044.1"/>
    <property type="molecule type" value="Genomic_DNA"/>
</dbReference>
<evidence type="ECO:0000313" key="2">
    <source>
        <dbReference type="Proteomes" id="UP000189229"/>
    </source>
</evidence>
<name>A0A1V3XS35_MYCKA</name>
<proteinExistence type="predicted"/>
<dbReference type="Proteomes" id="UP000189229">
    <property type="component" value="Unassembled WGS sequence"/>
</dbReference>
<organism evidence="1 2">
    <name type="scientific">Mycobacterium kansasii</name>
    <dbReference type="NCBI Taxonomy" id="1768"/>
    <lineage>
        <taxon>Bacteria</taxon>
        <taxon>Bacillati</taxon>
        <taxon>Actinomycetota</taxon>
        <taxon>Actinomycetes</taxon>
        <taxon>Mycobacteriales</taxon>
        <taxon>Mycobacteriaceae</taxon>
        <taxon>Mycobacterium</taxon>
    </lineage>
</organism>
<protein>
    <submittedName>
        <fullName evidence="1">Uncharacterized protein</fullName>
    </submittedName>
</protein>
<reference evidence="1 2" key="1">
    <citation type="submission" date="2017-02" db="EMBL/GenBank/DDBJ databases">
        <title>Complete genome sequences of Mycobacterium kansasii strains isolated from rhesus macaques.</title>
        <authorList>
            <person name="Panda A."/>
            <person name="Nagaraj S."/>
            <person name="Zhao X."/>
            <person name="Tettelin H."/>
            <person name="Detolla L.J."/>
        </authorList>
    </citation>
    <scope>NUCLEOTIDE SEQUENCE [LARGE SCALE GENOMIC DNA]</scope>
    <source>
        <strain evidence="1 2">11-3813</strain>
    </source>
</reference>
<gene>
    <name evidence="1" type="ORF">BZL30_0096</name>
</gene>
<dbReference type="AlphaFoldDB" id="A0A1V3XS35"/>
<accession>A0A1V3XS35</accession>